<dbReference type="OrthoDB" id="8794394at2"/>
<organism evidence="4 5">
    <name type="scientific">Vitreoscilla filiformis</name>
    <dbReference type="NCBI Taxonomy" id="63"/>
    <lineage>
        <taxon>Bacteria</taxon>
        <taxon>Pseudomonadati</taxon>
        <taxon>Pseudomonadota</taxon>
        <taxon>Betaproteobacteria</taxon>
        <taxon>Neisseriales</taxon>
        <taxon>Neisseriaceae</taxon>
        <taxon>Vitreoscilla</taxon>
    </lineage>
</organism>
<dbReference type="AlphaFoldDB" id="A0A221KFF8"/>
<dbReference type="Pfam" id="PF13511">
    <property type="entry name" value="DUF4124"/>
    <property type="match status" value="1"/>
</dbReference>
<evidence type="ECO:0000313" key="5">
    <source>
        <dbReference type="Proteomes" id="UP000199729"/>
    </source>
</evidence>
<sequence length="175" mass="19296">MKRFTTFASSAVVLLAAVCGPSQAQSTPIWKWRDAQGRIQVSDRPPPSDTPDNRILQRPNHSRTAMGAAEPPPAPSVAASGPRDPELEARKRKQQEQEARKKAEQEQAAAAAKQKAQAQREEHCSRLRNQLAALDSGQRMSRYNAKGEREVLDDSARAAEGQRMRSQIAENCQGQ</sequence>
<proteinExistence type="predicted"/>
<accession>A0A221KFF8</accession>
<dbReference type="EMBL" id="CP022423">
    <property type="protein sequence ID" value="ASM77756.1"/>
    <property type="molecule type" value="Genomic_DNA"/>
</dbReference>
<name>A0A221KFF8_VITFI</name>
<feature type="chain" id="PRO_5013233988" description="DUF4124 domain-containing protein" evidence="2">
    <location>
        <begin position="25"/>
        <end position="175"/>
    </location>
</feature>
<gene>
    <name evidence="4" type="ORF">VITFI_CDS1978</name>
</gene>
<evidence type="ECO:0000313" key="4">
    <source>
        <dbReference type="EMBL" id="ASM77756.1"/>
    </source>
</evidence>
<dbReference type="RefSeq" id="WP_089416797.1">
    <property type="nucleotide sequence ID" value="NZ_CP022423.1"/>
</dbReference>
<keyword evidence="2" id="KW-0732">Signal</keyword>
<feature type="compositionally biased region" description="Low complexity" evidence="1">
    <location>
        <begin position="106"/>
        <end position="117"/>
    </location>
</feature>
<dbReference type="InterPro" id="IPR025392">
    <property type="entry name" value="DUF4124"/>
</dbReference>
<reference evidence="4 5" key="1">
    <citation type="submission" date="2017-07" db="EMBL/GenBank/DDBJ databases">
        <title>Complete Genome Sequence of the cosmetic ferment Vitreoscilla filiformis (ATCC15551).</title>
        <authorList>
            <person name="Contreras S."/>
            <person name="Sagory-Zalkind P."/>
            <person name="Blanquart H."/>
            <person name="Iltis A."/>
            <person name="Morand S.C."/>
        </authorList>
    </citation>
    <scope>NUCLEOTIDE SEQUENCE [LARGE SCALE GENOMIC DNA]</scope>
    <source>
        <strain evidence="4 5">ATCC 15551</strain>
    </source>
</reference>
<evidence type="ECO:0000256" key="2">
    <source>
        <dbReference type="SAM" id="SignalP"/>
    </source>
</evidence>
<dbReference type="KEGG" id="vff:VITFI_CDS1978"/>
<feature type="compositionally biased region" description="Basic and acidic residues" evidence="1">
    <location>
        <begin position="83"/>
        <end position="105"/>
    </location>
</feature>
<protein>
    <recommendedName>
        <fullName evidence="3">DUF4124 domain-containing protein</fullName>
    </recommendedName>
</protein>
<feature type="compositionally biased region" description="Polar residues" evidence="1">
    <location>
        <begin position="164"/>
        <end position="175"/>
    </location>
</feature>
<evidence type="ECO:0000256" key="1">
    <source>
        <dbReference type="SAM" id="MobiDB-lite"/>
    </source>
</evidence>
<feature type="domain" description="DUF4124" evidence="3">
    <location>
        <begin position="17"/>
        <end position="65"/>
    </location>
</feature>
<feature type="compositionally biased region" description="Basic and acidic residues" evidence="1">
    <location>
        <begin position="145"/>
        <end position="163"/>
    </location>
</feature>
<feature type="region of interest" description="Disordered" evidence="1">
    <location>
        <begin position="23"/>
        <end position="175"/>
    </location>
</feature>
<dbReference type="Proteomes" id="UP000199729">
    <property type="component" value="Chromosome"/>
</dbReference>
<feature type="signal peptide" evidence="2">
    <location>
        <begin position="1"/>
        <end position="24"/>
    </location>
</feature>
<evidence type="ECO:0000259" key="3">
    <source>
        <dbReference type="Pfam" id="PF13511"/>
    </source>
</evidence>
<keyword evidence="5" id="KW-1185">Reference proteome</keyword>